<feature type="transmembrane region" description="Helical" evidence="1">
    <location>
        <begin position="48"/>
        <end position="65"/>
    </location>
</feature>
<organism evidence="2 3">
    <name type="scientific">Aquimarina spongiae</name>
    <dbReference type="NCBI Taxonomy" id="570521"/>
    <lineage>
        <taxon>Bacteria</taxon>
        <taxon>Pseudomonadati</taxon>
        <taxon>Bacteroidota</taxon>
        <taxon>Flavobacteriia</taxon>
        <taxon>Flavobacteriales</taxon>
        <taxon>Flavobacteriaceae</taxon>
        <taxon>Aquimarina</taxon>
    </lineage>
</organism>
<keyword evidence="1" id="KW-0472">Membrane</keyword>
<gene>
    <name evidence="2" type="ORF">SAMN04488508_10840</name>
</gene>
<dbReference type="AlphaFoldDB" id="A0A1M6IS75"/>
<keyword evidence="1" id="KW-1133">Transmembrane helix</keyword>
<dbReference type="STRING" id="570521.SAMN04488508_10840"/>
<dbReference type="RefSeq" id="WP_073318827.1">
    <property type="nucleotide sequence ID" value="NZ_FQYP01000008.1"/>
</dbReference>
<accession>A0A1M6IS75</accession>
<sequence>METLIKIIPVLILIYFGIGVLFGIYFFAKGAAKIDSLISESKWTVRLFLVPGAIGLWPILLIKILKTSKS</sequence>
<keyword evidence="1" id="KW-0812">Transmembrane</keyword>
<evidence type="ECO:0008006" key="4">
    <source>
        <dbReference type="Google" id="ProtNLM"/>
    </source>
</evidence>
<reference evidence="3" key="1">
    <citation type="submission" date="2016-11" db="EMBL/GenBank/DDBJ databases">
        <authorList>
            <person name="Varghese N."/>
            <person name="Submissions S."/>
        </authorList>
    </citation>
    <scope>NUCLEOTIDE SEQUENCE [LARGE SCALE GENOMIC DNA]</scope>
    <source>
        <strain evidence="3">DSM 22623</strain>
    </source>
</reference>
<protein>
    <recommendedName>
        <fullName evidence="4">Phospholipase_D-nuclease N-terminal</fullName>
    </recommendedName>
</protein>
<evidence type="ECO:0000256" key="1">
    <source>
        <dbReference type="SAM" id="Phobius"/>
    </source>
</evidence>
<dbReference type="Proteomes" id="UP000184432">
    <property type="component" value="Unassembled WGS sequence"/>
</dbReference>
<evidence type="ECO:0000313" key="2">
    <source>
        <dbReference type="EMBL" id="SHJ37302.1"/>
    </source>
</evidence>
<feature type="transmembrane region" description="Helical" evidence="1">
    <location>
        <begin position="7"/>
        <end position="28"/>
    </location>
</feature>
<keyword evidence="3" id="KW-1185">Reference proteome</keyword>
<evidence type="ECO:0000313" key="3">
    <source>
        <dbReference type="Proteomes" id="UP000184432"/>
    </source>
</evidence>
<dbReference type="OrthoDB" id="1165033at2"/>
<name>A0A1M6IS75_9FLAO</name>
<dbReference type="EMBL" id="FQYP01000008">
    <property type="protein sequence ID" value="SHJ37302.1"/>
    <property type="molecule type" value="Genomic_DNA"/>
</dbReference>
<proteinExistence type="predicted"/>